<reference evidence="3 4" key="1">
    <citation type="journal article" date="2019" name="Int. J. Syst. Evol. Microbiol.">
        <title>Lactobacillus salitolerans sp. nov., a novel lactic acid bacterium isolated from spent mushroom substrates.</title>
        <authorList>
            <person name="Tohno M."/>
            <person name="Tanizawa Y."/>
            <person name="Kojima Y."/>
            <person name="Sakamoto M."/>
            <person name="Nakamura Y."/>
            <person name="Ohkuma M."/>
            <person name="Kobayashi H."/>
        </authorList>
    </citation>
    <scope>NUCLEOTIDE SEQUENCE [LARGE SCALE GENOMIC DNA]</scope>
    <source>
        <strain evidence="3 4">YK43</strain>
    </source>
</reference>
<comment type="caution">
    <text evidence="3">The sequence shown here is derived from an EMBL/GenBank/DDBJ whole genome shotgun (WGS) entry which is preliminary data.</text>
</comment>
<dbReference type="AlphaFoldDB" id="A0A401IRY7"/>
<sequence>MNPPIVNSKNQVIFYVHGGGYWEQPTIAHFATIHRLSTELGLRVIMPIYPKAPAYNAYDAYDMVLKSYLSLLNEQQVDSAKIIFIGDSAGAGLILALLQRLRDKHLPLPQQAFLLSPWLDITNSNGQMAKIQPVDPMLDLSNLKLLGKYYAGDLEPRDPLVSPLYGDSAALPPIYVFTGDHDILNADAVKFQQMANKKGWNVTTFYYHAMSHVFSLFPTPEGLDSLKRIVRIIQTSN</sequence>
<protein>
    <recommendedName>
        <fullName evidence="2">Alpha/beta hydrolase fold-3 domain-containing protein</fullName>
    </recommendedName>
</protein>
<dbReference type="GO" id="GO:0016787">
    <property type="term" value="F:hydrolase activity"/>
    <property type="evidence" value="ECO:0007669"/>
    <property type="project" value="UniProtKB-KW"/>
</dbReference>
<dbReference type="Pfam" id="PF07859">
    <property type="entry name" value="Abhydrolase_3"/>
    <property type="match status" value="1"/>
</dbReference>
<feature type="domain" description="Alpha/beta hydrolase fold-3" evidence="2">
    <location>
        <begin position="13"/>
        <end position="215"/>
    </location>
</feature>
<dbReference type="PANTHER" id="PTHR48081">
    <property type="entry name" value="AB HYDROLASE SUPERFAMILY PROTEIN C4A8.06C"/>
    <property type="match status" value="1"/>
</dbReference>
<proteinExistence type="predicted"/>
<dbReference type="InterPro" id="IPR029058">
    <property type="entry name" value="AB_hydrolase_fold"/>
</dbReference>
<dbReference type="Proteomes" id="UP000286848">
    <property type="component" value="Unassembled WGS sequence"/>
</dbReference>
<gene>
    <name evidence="3" type="ORF">LFYK43_07240</name>
</gene>
<keyword evidence="4" id="KW-1185">Reference proteome</keyword>
<dbReference type="PANTHER" id="PTHR48081:SF8">
    <property type="entry name" value="ALPHA_BETA HYDROLASE FOLD-3 DOMAIN-CONTAINING PROTEIN-RELATED"/>
    <property type="match status" value="1"/>
</dbReference>
<dbReference type="InterPro" id="IPR013094">
    <property type="entry name" value="AB_hydrolase_3"/>
</dbReference>
<dbReference type="SUPFAM" id="SSF53474">
    <property type="entry name" value="alpha/beta-Hydrolases"/>
    <property type="match status" value="1"/>
</dbReference>
<dbReference type="EMBL" id="BFFP01000008">
    <property type="protein sequence ID" value="GBG94265.1"/>
    <property type="molecule type" value="Genomic_DNA"/>
</dbReference>
<dbReference type="Gene3D" id="3.40.50.1820">
    <property type="entry name" value="alpha/beta hydrolase"/>
    <property type="match status" value="1"/>
</dbReference>
<evidence type="ECO:0000259" key="2">
    <source>
        <dbReference type="Pfam" id="PF07859"/>
    </source>
</evidence>
<evidence type="ECO:0000313" key="3">
    <source>
        <dbReference type="EMBL" id="GBG94265.1"/>
    </source>
</evidence>
<evidence type="ECO:0000256" key="1">
    <source>
        <dbReference type="ARBA" id="ARBA00022801"/>
    </source>
</evidence>
<dbReference type="InterPro" id="IPR050300">
    <property type="entry name" value="GDXG_lipolytic_enzyme"/>
</dbReference>
<evidence type="ECO:0000313" key="4">
    <source>
        <dbReference type="Proteomes" id="UP000286848"/>
    </source>
</evidence>
<keyword evidence="1" id="KW-0378">Hydrolase</keyword>
<organism evidence="3 4">
    <name type="scientific">Ligilactobacillus salitolerans</name>
    <dbReference type="NCBI Taxonomy" id="1808352"/>
    <lineage>
        <taxon>Bacteria</taxon>
        <taxon>Bacillati</taxon>
        <taxon>Bacillota</taxon>
        <taxon>Bacilli</taxon>
        <taxon>Lactobacillales</taxon>
        <taxon>Lactobacillaceae</taxon>
        <taxon>Ligilactobacillus</taxon>
    </lineage>
</organism>
<name>A0A401IRY7_9LACO</name>
<accession>A0A401IRY7</accession>